<feature type="region of interest" description="Disordered" evidence="1">
    <location>
        <begin position="38"/>
        <end position="58"/>
    </location>
</feature>
<dbReference type="Proteomes" id="UP000199206">
    <property type="component" value="Unassembled WGS sequence"/>
</dbReference>
<accession>A0A1H7ZCI7</accession>
<evidence type="ECO:0000256" key="1">
    <source>
        <dbReference type="SAM" id="MobiDB-lite"/>
    </source>
</evidence>
<proteinExistence type="predicted"/>
<dbReference type="OrthoDB" id="7597056at2"/>
<dbReference type="EMBL" id="FOCF01000001">
    <property type="protein sequence ID" value="SEM55268.1"/>
    <property type="molecule type" value="Genomic_DNA"/>
</dbReference>
<protein>
    <submittedName>
        <fullName evidence="2">Uncharacterized protein</fullName>
    </submittedName>
</protein>
<sequence length="104" mass="11323">MISFETARDIAYAYREVETAEKLLAELAEAKTWHKPPDVRDAFGRRQDGLQLGVPSGDSSRRMYHVAWELAVPIVEAHMAASRAKIAALCVKAAAELSGQGPTA</sequence>
<evidence type="ECO:0000313" key="2">
    <source>
        <dbReference type="EMBL" id="SEM55268.1"/>
    </source>
</evidence>
<reference evidence="3" key="1">
    <citation type="submission" date="2016-10" db="EMBL/GenBank/DDBJ databases">
        <authorList>
            <person name="Varghese N."/>
            <person name="Submissions S."/>
        </authorList>
    </citation>
    <scope>NUCLEOTIDE SEQUENCE [LARGE SCALE GENOMIC DNA]</scope>
    <source>
        <strain evidence="3">S6-262</strain>
    </source>
</reference>
<keyword evidence="3" id="KW-1185">Reference proteome</keyword>
<dbReference type="AlphaFoldDB" id="A0A1H7ZCI7"/>
<organism evidence="2 3">
    <name type="scientific">Sphingomonas gellani</name>
    <dbReference type="NCBI Taxonomy" id="1166340"/>
    <lineage>
        <taxon>Bacteria</taxon>
        <taxon>Pseudomonadati</taxon>
        <taxon>Pseudomonadota</taxon>
        <taxon>Alphaproteobacteria</taxon>
        <taxon>Sphingomonadales</taxon>
        <taxon>Sphingomonadaceae</taxon>
        <taxon>Sphingomonas</taxon>
    </lineage>
</organism>
<dbReference type="RefSeq" id="WP_093663937.1">
    <property type="nucleotide sequence ID" value="NZ_FOCF01000001.1"/>
</dbReference>
<name>A0A1H7ZCI7_9SPHN</name>
<gene>
    <name evidence="2" type="ORF">SAMN05192583_0601</name>
</gene>
<dbReference type="STRING" id="1166340.SAMN05192583_0601"/>
<feature type="compositionally biased region" description="Basic and acidic residues" evidence="1">
    <location>
        <begin position="38"/>
        <end position="48"/>
    </location>
</feature>
<evidence type="ECO:0000313" key="3">
    <source>
        <dbReference type="Proteomes" id="UP000199206"/>
    </source>
</evidence>